<dbReference type="AlphaFoldDB" id="A0A9P3G5W4"/>
<comment type="caution">
    <text evidence="4">The sequence shown here is derived from an EMBL/GenBank/DDBJ whole genome shotgun (WGS) entry which is preliminary data.</text>
</comment>
<name>A0A9P3G5W4_9APHY</name>
<accession>A0A9P3G5W4</accession>
<feature type="chain" id="PRO_5040287734" description="Mannoprotein" evidence="3">
    <location>
        <begin position="19"/>
        <end position="372"/>
    </location>
</feature>
<organism evidence="4 5">
    <name type="scientific">Phanerochaete sordida</name>
    <dbReference type="NCBI Taxonomy" id="48140"/>
    <lineage>
        <taxon>Eukaryota</taxon>
        <taxon>Fungi</taxon>
        <taxon>Dikarya</taxon>
        <taxon>Basidiomycota</taxon>
        <taxon>Agaricomycotina</taxon>
        <taxon>Agaricomycetes</taxon>
        <taxon>Polyporales</taxon>
        <taxon>Phanerochaetaceae</taxon>
        <taxon>Phanerochaete</taxon>
    </lineage>
</organism>
<dbReference type="EMBL" id="BPQB01000010">
    <property type="protein sequence ID" value="GJE88853.1"/>
    <property type="molecule type" value="Genomic_DNA"/>
</dbReference>
<evidence type="ECO:0000256" key="1">
    <source>
        <dbReference type="SAM" id="MobiDB-lite"/>
    </source>
</evidence>
<evidence type="ECO:0008006" key="6">
    <source>
        <dbReference type="Google" id="ProtNLM"/>
    </source>
</evidence>
<gene>
    <name evidence="4" type="ORF">PsYK624_049400</name>
</gene>
<keyword evidence="2" id="KW-1133">Transmembrane helix</keyword>
<keyword evidence="2" id="KW-0472">Membrane</keyword>
<reference evidence="4 5" key="1">
    <citation type="submission" date="2021-08" db="EMBL/GenBank/DDBJ databases">
        <title>Draft Genome Sequence of Phanerochaete sordida strain YK-624.</title>
        <authorList>
            <person name="Mori T."/>
            <person name="Dohra H."/>
            <person name="Suzuki T."/>
            <person name="Kawagishi H."/>
            <person name="Hirai H."/>
        </authorList>
    </citation>
    <scope>NUCLEOTIDE SEQUENCE [LARGE SCALE GENOMIC DNA]</scope>
    <source>
        <strain evidence="4 5">YK-624</strain>
    </source>
</reference>
<proteinExistence type="predicted"/>
<evidence type="ECO:0000256" key="3">
    <source>
        <dbReference type="SAM" id="SignalP"/>
    </source>
</evidence>
<sequence>MSRVALSALLALAALAAAQDTNPTGTQPLTDKHFSYPTGIPEQVDPNDGTRGPQSGYNICNSTTEGPTSNCQTAFINHIDDWCVWAPPTGPTTIGESEGQEVAWCTKPGRGTRLIPAGAIKGVQFLVAKSYIEVLAFLDQTMLNMTPDDFGGELDPHGADLRGNPIGGLLYSNNLPLSGTGDNNTFIQVEEWHNFIGANFSCFKACDPKDPNAGNYCYNRLDRVGIPYVCPNAAQSGVFEMCDSDNQDFPGVYTTNGVTTSYTQPPDSVPIGTLPYTARVPASSNCVTFQSSDLFGALPTPSGASSASSPTSSGASASAGSGSGASSPSRTGASSTGSATPTGGAQNSGAGALHASAFATLAGVVAAVVFFV</sequence>
<protein>
    <recommendedName>
        <fullName evidence="6">Mannoprotein</fullName>
    </recommendedName>
</protein>
<evidence type="ECO:0000313" key="5">
    <source>
        <dbReference type="Proteomes" id="UP000703269"/>
    </source>
</evidence>
<evidence type="ECO:0000256" key="2">
    <source>
        <dbReference type="SAM" id="Phobius"/>
    </source>
</evidence>
<dbReference type="Proteomes" id="UP000703269">
    <property type="component" value="Unassembled WGS sequence"/>
</dbReference>
<keyword evidence="2" id="KW-0812">Transmembrane</keyword>
<feature type="signal peptide" evidence="3">
    <location>
        <begin position="1"/>
        <end position="18"/>
    </location>
</feature>
<feature type="compositionally biased region" description="Low complexity" evidence="1">
    <location>
        <begin position="300"/>
        <end position="345"/>
    </location>
</feature>
<feature type="transmembrane region" description="Helical" evidence="2">
    <location>
        <begin position="351"/>
        <end position="371"/>
    </location>
</feature>
<keyword evidence="5" id="KW-1185">Reference proteome</keyword>
<dbReference type="OrthoDB" id="2564904at2759"/>
<keyword evidence="3" id="KW-0732">Signal</keyword>
<feature type="region of interest" description="Disordered" evidence="1">
    <location>
        <begin position="300"/>
        <end position="349"/>
    </location>
</feature>
<evidence type="ECO:0000313" key="4">
    <source>
        <dbReference type="EMBL" id="GJE88853.1"/>
    </source>
</evidence>